<organism evidence="3">
    <name type="scientific">Rosellinia necatrix</name>
    <name type="common">White root-rot fungus</name>
    <dbReference type="NCBI Taxonomy" id="77044"/>
    <lineage>
        <taxon>Eukaryota</taxon>
        <taxon>Fungi</taxon>
        <taxon>Dikarya</taxon>
        <taxon>Ascomycota</taxon>
        <taxon>Pezizomycotina</taxon>
        <taxon>Sordariomycetes</taxon>
        <taxon>Xylariomycetidae</taxon>
        <taxon>Xylariales</taxon>
        <taxon>Xylariaceae</taxon>
        <taxon>Rosellinia</taxon>
    </lineage>
</organism>
<keyword evidence="4" id="KW-1185">Reference proteome</keyword>
<dbReference type="Gene3D" id="2.30.110.10">
    <property type="entry name" value="Electron Transport, Fmn-binding Protein, Chain A"/>
    <property type="match status" value="1"/>
</dbReference>
<dbReference type="Pfam" id="PF12766">
    <property type="entry name" value="Pyridox_oxase_2"/>
    <property type="match status" value="1"/>
</dbReference>
<accession>A0A1W2TFM7</accession>
<evidence type="ECO:0000313" key="3">
    <source>
        <dbReference type="EMBL" id="GAP86871.2"/>
    </source>
</evidence>
<dbReference type="InterPro" id="IPR024624">
    <property type="entry name" value="Pyridox_Oxase_Alr4036_FMN-bd"/>
</dbReference>
<evidence type="ECO:0000313" key="4">
    <source>
        <dbReference type="Proteomes" id="UP000054516"/>
    </source>
</evidence>
<name>A0A1W2TFM7_ROSNE</name>
<reference evidence="3" key="1">
    <citation type="submission" date="2016-03" db="EMBL/GenBank/DDBJ databases">
        <title>Draft genome sequence of Rosellinia necatrix.</title>
        <authorList>
            <person name="Kanematsu S."/>
        </authorList>
    </citation>
    <scope>NUCLEOTIDE SEQUENCE [LARGE SCALE GENOMIC DNA]</scope>
    <source>
        <strain evidence="3">W97</strain>
    </source>
</reference>
<dbReference type="EMBL" id="DF977469">
    <property type="protein sequence ID" value="GAP86871.2"/>
    <property type="molecule type" value="Genomic_DNA"/>
</dbReference>
<evidence type="ECO:0000256" key="1">
    <source>
        <dbReference type="SAM" id="MobiDB-lite"/>
    </source>
</evidence>
<evidence type="ECO:0000259" key="2">
    <source>
        <dbReference type="Pfam" id="PF12766"/>
    </source>
</evidence>
<protein>
    <submittedName>
        <fullName evidence="3">Putative zn 2cys6 transcription factor protein</fullName>
    </submittedName>
</protein>
<feature type="region of interest" description="Disordered" evidence="1">
    <location>
        <begin position="35"/>
        <end position="57"/>
    </location>
</feature>
<sequence length="341" mass="37997">MPSSSSPSPPPWRDLFLAHLATMDPPEFALGTVRHHHRHAPTGRERRPSSSAVAALPPPYAPRVRTCICRGLWAALDPDPRNDAPRNPAGVWESDLPTFTTDVRMDKVEELWESAIDLDFRTTRGNDPSSPTTLKVGEELWEEGLARMRGKGKGETVRGTGKSADERRKGSGGGAAVEALFWARQPSVQWRMRGRAYVLAPDIESSPEGREVVALLKSRMRRPRRAEDRNEKEEGEWSFAREITAHFGNLSPLMRGSFRNPPPGRPMTLSVDGGAPRLGQPLDDLEDPVARANFRVVVIVPDELDQTDLSDPERPRRWIHTYVGAGYGKGPGEWETVEVWP</sequence>
<dbReference type="InterPro" id="IPR012349">
    <property type="entry name" value="Split_barrel_FMN-bd"/>
</dbReference>
<feature type="domain" description="Pyridoxamine 5'-phosphate oxidase Alr4036 family FMN-binding" evidence="2">
    <location>
        <begin position="48"/>
        <end position="113"/>
    </location>
</feature>
<feature type="region of interest" description="Disordered" evidence="1">
    <location>
        <begin position="149"/>
        <end position="173"/>
    </location>
</feature>
<dbReference type="OMA" id="DCPTFTT"/>
<proteinExistence type="predicted"/>
<dbReference type="Proteomes" id="UP000054516">
    <property type="component" value="Unassembled WGS sequence"/>
</dbReference>
<gene>
    <name evidence="3" type="ORF">SAMD00023353_2400100</name>
</gene>
<dbReference type="AlphaFoldDB" id="A0A1W2TFM7"/>
<dbReference type="GO" id="GO:0010181">
    <property type="term" value="F:FMN binding"/>
    <property type="evidence" value="ECO:0007669"/>
    <property type="project" value="InterPro"/>
</dbReference>
<dbReference type="PANTHER" id="PTHR28243:SF1">
    <property type="entry name" value="PYRIDOXAMINE 5'-PHOSPHATE OXIDASE ALR4036 FAMILY FMN-BINDING DOMAIN-CONTAINING PROTEIN"/>
    <property type="match status" value="1"/>
</dbReference>
<dbReference type="SUPFAM" id="SSF50475">
    <property type="entry name" value="FMN-binding split barrel"/>
    <property type="match status" value="1"/>
</dbReference>
<dbReference type="OrthoDB" id="5394411at2759"/>
<dbReference type="PANTHER" id="PTHR28243">
    <property type="entry name" value="AGL049CP"/>
    <property type="match status" value="1"/>
</dbReference>